<keyword evidence="3" id="KW-1185">Reference proteome</keyword>
<name>A0A0A2JUI8_PENEN</name>
<accession>A0A0A2JUI8</accession>
<evidence type="ECO:0000313" key="3">
    <source>
        <dbReference type="Proteomes" id="UP000030143"/>
    </source>
</evidence>
<feature type="region of interest" description="Disordered" evidence="1">
    <location>
        <begin position="11"/>
        <end position="45"/>
    </location>
</feature>
<organism evidence="2 3">
    <name type="scientific">Penicillium expansum</name>
    <name type="common">Blue mold rot fungus</name>
    <dbReference type="NCBI Taxonomy" id="27334"/>
    <lineage>
        <taxon>Eukaryota</taxon>
        <taxon>Fungi</taxon>
        <taxon>Dikarya</taxon>
        <taxon>Ascomycota</taxon>
        <taxon>Pezizomycotina</taxon>
        <taxon>Eurotiomycetes</taxon>
        <taxon>Eurotiomycetidae</taxon>
        <taxon>Eurotiales</taxon>
        <taxon>Aspergillaceae</taxon>
        <taxon>Penicillium</taxon>
    </lineage>
</organism>
<dbReference type="GeneID" id="27679693"/>
<dbReference type="EMBL" id="JQFZ01000120">
    <property type="protein sequence ID" value="KGO58501.1"/>
    <property type="molecule type" value="Genomic_DNA"/>
</dbReference>
<protein>
    <submittedName>
        <fullName evidence="2">Uncharacterized protein</fullName>
    </submittedName>
</protein>
<dbReference type="AlphaFoldDB" id="A0A0A2JUI8"/>
<proteinExistence type="predicted"/>
<sequence>MPDTMVIRYQSASAQTPPLLPAPEPTPGRVLRDGSSAGPQSSNNPVRLATIRCLHDQHPTLEEETMVRSLHPALKHCDCVSVVEGGPVRKPVWLVNARGAQNINNTHAAGREIHVLPAQTLPPVSPLGLLMRPVNIERINPRSFLEPQKVTLIREAFPGSIGAQILITGWLLILFPEKKSLKTCWDKGVTDEVGGLRVGYIIASFHATANIVESGRAVSSAPGTLAQQAALGLRLRLPGGQEAITTVTHAFVRLADSRMSRIRKRFTEYILTAKDYLKRIQPPPRQVPQANDMYCRGRR</sequence>
<reference evidence="2 3" key="1">
    <citation type="journal article" date="2015" name="Mol. Plant Microbe Interact.">
        <title>Genome, transcriptome, and functional analyses of Penicillium expansum provide new insights into secondary metabolism and pathogenicity.</title>
        <authorList>
            <person name="Ballester A.R."/>
            <person name="Marcet-Houben M."/>
            <person name="Levin E."/>
            <person name="Sela N."/>
            <person name="Selma-Lazaro C."/>
            <person name="Carmona L."/>
            <person name="Wisniewski M."/>
            <person name="Droby S."/>
            <person name="Gonzalez-Candelas L."/>
            <person name="Gabaldon T."/>
        </authorList>
    </citation>
    <scope>NUCLEOTIDE SEQUENCE [LARGE SCALE GENOMIC DNA]</scope>
    <source>
        <strain evidence="2 3">MD-8</strain>
    </source>
</reference>
<evidence type="ECO:0000313" key="2">
    <source>
        <dbReference type="EMBL" id="KGO58501.1"/>
    </source>
</evidence>
<dbReference type="VEuPathDB" id="FungiDB:PEXP_003700"/>
<dbReference type="HOGENOM" id="CLU_930982_0_0_1"/>
<gene>
    <name evidence="2" type="ORF">PEX2_070020</name>
</gene>
<dbReference type="STRING" id="27334.A0A0A2JUI8"/>
<evidence type="ECO:0000256" key="1">
    <source>
        <dbReference type="SAM" id="MobiDB-lite"/>
    </source>
</evidence>
<comment type="caution">
    <text evidence="2">The sequence shown here is derived from an EMBL/GenBank/DDBJ whole genome shotgun (WGS) entry which is preliminary data.</text>
</comment>
<dbReference type="Proteomes" id="UP000030143">
    <property type="component" value="Unassembled WGS sequence"/>
</dbReference>
<dbReference type="RefSeq" id="XP_016599986.1">
    <property type="nucleotide sequence ID" value="XM_016744273.1"/>
</dbReference>